<dbReference type="EMBL" id="VFPH01000003">
    <property type="protein sequence ID" value="TQM35745.1"/>
    <property type="molecule type" value="Genomic_DNA"/>
</dbReference>
<organism evidence="6 7">
    <name type="scientific">Pseudonocardia cypriaca</name>
    <dbReference type="NCBI Taxonomy" id="882449"/>
    <lineage>
        <taxon>Bacteria</taxon>
        <taxon>Bacillati</taxon>
        <taxon>Actinomycetota</taxon>
        <taxon>Actinomycetes</taxon>
        <taxon>Pseudonocardiales</taxon>
        <taxon>Pseudonocardiaceae</taxon>
        <taxon>Pseudonocardia</taxon>
    </lineage>
</organism>
<reference evidence="6 7" key="1">
    <citation type="submission" date="2019-06" db="EMBL/GenBank/DDBJ databases">
        <title>Sequencing the genomes of 1000 actinobacteria strains.</title>
        <authorList>
            <person name="Klenk H.-P."/>
        </authorList>
    </citation>
    <scope>NUCLEOTIDE SEQUENCE [LARGE SCALE GENOMIC DNA]</scope>
    <source>
        <strain evidence="6 7">DSM 45511</strain>
    </source>
</reference>
<dbReference type="SUPFAM" id="SSF52279">
    <property type="entry name" value="Beta-D-glucan exohydrolase, C-terminal domain"/>
    <property type="match status" value="1"/>
</dbReference>
<dbReference type="Pfam" id="PF01915">
    <property type="entry name" value="Glyco_hydro_3_C"/>
    <property type="match status" value="1"/>
</dbReference>
<dbReference type="RefSeq" id="WP_142107049.1">
    <property type="nucleotide sequence ID" value="NZ_VFPH01000003.1"/>
</dbReference>
<evidence type="ECO:0000256" key="3">
    <source>
        <dbReference type="ARBA" id="ARBA00058905"/>
    </source>
</evidence>
<evidence type="ECO:0000259" key="5">
    <source>
        <dbReference type="SMART" id="SM01217"/>
    </source>
</evidence>
<dbReference type="InterPro" id="IPR017853">
    <property type="entry name" value="GH"/>
</dbReference>
<dbReference type="Gene3D" id="2.60.40.10">
    <property type="entry name" value="Immunoglobulins"/>
    <property type="match status" value="1"/>
</dbReference>
<gene>
    <name evidence="6" type="ORF">FB388_7185</name>
</gene>
<name>A0A543FPH2_9PSEU</name>
<dbReference type="InterPro" id="IPR036962">
    <property type="entry name" value="Glyco_hydro_3_N_sf"/>
</dbReference>
<feature type="domain" description="Fibronectin type III-like" evidence="5">
    <location>
        <begin position="663"/>
        <end position="732"/>
    </location>
</feature>
<dbReference type="PANTHER" id="PTHR42715">
    <property type="entry name" value="BETA-GLUCOSIDASE"/>
    <property type="match status" value="1"/>
</dbReference>
<evidence type="ECO:0000313" key="6">
    <source>
        <dbReference type="EMBL" id="TQM35745.1"/>
    </source>
</evidence>
<dbReference type="InterPro" id="IPR036881">
    <property type="entry name" value="Glyco_hydro_3_C_sf"/>
</dbReference>
<dbReference type="InterPro" id="IPR001764">
    <property type="entry name" value="Glyco_hydro_3_N"/>
</dbReference>
<dbReference type="PRINTS" id="PR00133">
    <property type="entry name" value="GLHYDRLASE3"/>
</dbReference>
<dbReference type="PANTHER" id="PTHR42715:SF10">
    <property type="entry name" value="BETA-GLUCOSIDASE"/>
    <property type="match status" value="1"/>
</dbReference>
<dbReference type="AlphaFoldDB" id="A0A543FPH2"/>
<dbReference type="GO" id="GO:0008422">
    <property type="term" value="F:beta-glucosidase activity"/>
    <property type="evidence" value="ECO:0007669"/>
    <property type="project" value="UniProtKB-ARBA"/>
</dbReference>
<evidence type="ECO:0000313" key="7">
    <source>
        <dbReference type="Proteomes" id="UP000319818"/>
    </source>
</evidence>
<comment type="caution">
    <text evidence="6">The sequence shown here is derived from an EMBL/GenBank/DDBJ whole genome shotgun (WGS) entry which is preliminary data.</text>
</comment>
<dbReference type="InterPro" id="IPR002772">
    <property type="entry name" value="Glyco_hydro_3_C"/>
</dbReference>
<dbReference type="FunFam" id="2.60.40.10:FF:000495">
    <property type="entry name" value="Periplasmic beta-glucosidase"/>
    <property type="match status" value="1"/>
</dbReference>
<dbReference type="GO" id="GO:0005975">
    <property type="term" value="P:carbohydrate metabolic process"/>
    <property type="evidence" value="ECO:0007669"/>
    <property type="project" value="InterPro"/>
</dbReference>
<dbReference type="InterPro" id="IPR013783">
    <property type="entry name" value="Ig-like_fold"/>
</dbReference>
<comment type="function">
    <text evidence="3">Catalyzes the hydrolysis of a non-reducing terminal alpha-L-arabinopyranosidic linkage in ginsenoside Rb2 (alpha-L-arabinopyranosyl-(1-&gt;6)-alpha-D-glucopyranosyl) to release alpha-D-glucopyranosyl (Rd). It is not able to hydrolyze alpha-L-arabinofuranosyl-(1-&gt;6)-alpha-D-glucopyranosyl (Rc).</text>
</comment>
<dbReference type="Proteomes" id="UP000319818">
    <property type="component" value="Unassembled WGS sequence"/>
</dbReference>
<keyword evidence="7" id="KW-1185">Reference proteome</keyword>
<dbReference type="InterPro" id="IPR050288">
    <property type="entry name" value="Cellulose_deg_GH3"/>
</dbReference>
<dbReference type="OrthoDB" id="3187421at2"/>
<accession>A0A543FPH2</accession>
<dbReference type="InterPro" id="IPR026891">
    <property type="entry name" value="Fn3-like"/>
</dbReference>
<evidence type="ECO:0000256" key="4">
    <source>
        <dbReference type="ARBA" id="ARBA00074219"/>
    </source>
</evidence>
<proteinExistence type="inferred from homology"/>
<dbReference type="Pfam" id="PF00933">
    <property type="entry name" value="Glyco_hydro_3"/>
    <property type="match status" value="1"/>
</dbReference>
<dbReference type="Gene3D" id="3.20.20.300">
    <property type="entry name" value="Glycoside hydrolase, family 3, N-terminal domain"/>
    <property type="match status" value="1"/>
</dbReference>
<keyword evidence="2" id="KW-0378">Hydrolase</keyword>
<evidence type="ECO:0000256" key="1">
    <source>
        <dbReference type="ARBA" id="ARBA00005336"/>
    </source>
</evidence>
<protein>
    <recommendedName>
        <fullName evidence="4">Exo-alpha-(1-&gt;6)-L-arabinopyranosidase</fullName>
    </recommendedName>
</protein>
<dbReference type="SMART" id="SM01217">
    <property type="entry name" value="Fn3_like"/>
    <property type="match status" value="1"/>
</dbReference>
<dbReference type="Gene3D" id="3.40.50.1700">
    <property type="entry name" value="Glycoside hydrolase family 3 C-terminal domain"/>
    <property type="match status" value="1"/>
</dbReference>
<dbReference type="Pfam" id="PF14310">
    <property type="entry name" value="Fn3-like"/>
    <property type="match status" value="1"/>
</dbReference>
<comment type="similarity">
    <text evidence="1">Belongs to the glycosyl hydrolase 3 family.</text>
</comment>
<dbReference type="SUPFAM" id="SSF51445">
    <property type="entry name" value="(Trans)glycosidases"/>
    <property type="match status" value="1"/>
</dbReference>
<evidence type="ECO:0000256" key="2">
    <source>
        <dbReference type="ARBA" id="ARBA00022801"/>
    </source>
</evidence>
<sequence length="765" mass="79740">MSTEASPRASRVAELIAEMTLEEKLAQLVALWEGRGGSGDGGDVAPMQDAMQTDEVGLEAFAAHGLGQLTRPFGTAPVDPVDGARALAAKQRWLVEHTRLGIPALVHEECLTGLAAWKATTFPAPLSWGAAFDPALVEQMGAAIGASMRSLGVHQGLAPVLDVVRDARWGRVEECISEDPYVVGTIGTAYVRGLQSTGIVATLKHFVGYSASRAGRNLAPVHAGPREVADVLLPPFEMAVLDGGVGSVMNSYAEIDGLPVAADANLLTGVLRDRWGFTGTVVADYFSVAFLHTLHEVAADLGDAAAQALAAGIDVELPTGNAFLEPLAERVRSGALPESLVDRALERVLRQKALLGLLDRRPEDYAEVGAIDLDPPEHRALAARLAEESVVLLSNDGTLPLAAPAWVAVVGPNAHDTAALFGCYSFLNHVLSLHEGVEPGLEIASVLDALRAELPAAAIMHARGADVDTADTSGFAEAVAAARDAELCVAVVGDRAGLFGRGTSGEGCDADSLDLSGVQRGLVEALLETGTPVVLVLLTGRPYAVDWALERCAAVVQAFFPGQEGAAAVAGVLSGRINPSGRLPVSMPRSVGAQPYSYLHPPLGGASSVSNLATAPVRPFGHGLSYTTFTHTDLRVAASQVPTDGAIVASCRVTNTGDRAGADVVQLYATDVVASVTRPVAQLLGYARVHLEPGQSADVELDVPTQRLAFTDRSMVRVVEPGTVRLFVGRSCADPVLTGEVELTGPVHEVSPADRRVVGVRVTPV</sequence>